<dbReference type="RefSeq" id="WP_072063037.1">
    <property type="nucleotide sequence ID" value="NZ_CVRY01000002.1"/>
</dbReference>
<protein>
    <submittedName>
        <fullName evidence="1">Uncharacterized protein</fullName>
    </submittedName>
</protein>
<dbReference type="AlphaFoldDB" id="A0A0G4Q3A3"/>
<evidence type="ECO:0000313" key="1">
    <source>
        <dbReference type="EMBL" id="CRL60116.1"/>
    </source>
</evidence>
<gene>
    <name evidence="1" type="ORF">BN1804_00759</name>
    <name evidence="2" type="ORF">BN1804_02760</name>
</gene>
<dbReference type="EMBL" id="CVRY01000005">
    <property type="protein sequence ID" value="CRL63956.1"/>
    <property type="molecule type" value="Genomic_DNA"/>
</dbReference>
<dbReference type="Proteomes" id="UP000183920">
    <property type="component" value="Unassembled WGS sequence"/>
</dbReference>
<reference evidence="3" key="2">
    <citation type="submission" date="2015-06" db="EMBL/GenBank/DDBJ databases">
        <authorList>
            <person name="Urmite Genomes"/>
        </authorList>
    </citation>
    <scope>NUCLEOTIDE SEQUENCE [LARGE SCALE GENOMIC DNA]</scope>
    <source>
        <strain evidence="3">CSUR P1867</strain>
    </source>
</reference>
<evidence type="ECO:0000313" key="2">
    <source>
        <dbReference type="EMBL" id="CRL63956.1"/>
    </source>
</evidence>
<accession>A0A0G4Q3A3</accession>
<proteinExistence type="predicted"/>
<organism evidence="1 3">
    <name type="scientific">Proteus penneri</name>
    <dbReference type="NCBI Taxonomy" id="102862"/>
    <lineage>
        <taxon>Bacteria</taxon>
        <taxon>Pseudomonadati</taxon>
        <taxon>Pseudomonadota</taxon>
        <taxon>Gammaproteobacteria</taxon>
        <taxon>Enterobacterales</taxon>
        <taxon>Morganellaceae</taxon>
        <taxon>Proteus</taxon>
    </lineage>
</organism>
<sequence>MIEVDIKADLERITGLLAYPLKLPSDKLEGVIYQRISDPKIDAGLAHTSLVQARFQIVIQIPDDYPKALMLESKLCREWESVVHGYIGNYPIQTVQRGNFLQDMIEQTENRKIYRIYRDFIITYPEDAT</sequence>
<name>A0A0G4Q3A3_9GAMM</name>
<reference evidence="1" key="1">
    <citation type="submission" date="2015-06" db="EMBL/GenBank/DDBJ databases">
        <authorList>
            <person name="Urmite Genomes Urmite Genomes"/>
        </authorList>
    </citation>
    <scope>NUCLEOTIDE SEQUENCE [LARGE SCALE GENOMIC DNA]</scope>
    <source>
        <strain evidence="1">CSUR P1867</strain>
    </source>
</reference>
<dbReference type="EMBL" id="CVRY01000002">
    <property type="protein sequence ID" value="CRL60116.1"/>
    <property type="molecule type" value="Genomic_DNA"/>
</dbReference>
<evidence type="ECO:0000313" key="3">
    <source>
        <dbReference type="Proteomes" id="UP000183920"/>
    </source>
</evidence>